<keyword evidence="5" id="KW-0472">Membrane</keyword>
<comment type="similarity">
    <text evidence="1 4">Belongs to the glutathione peroxidase family.</text>
</comment>
<dbReference type="Proteomes" id="UP000023152">
    <property type="component" value="Unassembled WGS sequence"/>
</dbReference>
<sequence>MGLFYDLSAKDIKGEEKSMSEFRNKVCLITNTACKCGYTHGSYTKLEELSQKYHDKGLEVLCFPSNQFAKQEPWPEPQIESFVRDNWPKLYERIHLFSKIDINGDDTHPVYAWLKESFPGDIRWNFATKVLFFCCWSILTVLHISTGCFVIVLMFEITSFWSEVTENQSNDLIKNKVGKRLRKTSVILLISKFSVLSHFKELIKKFLSIKKKLVTQLSCSNCWFDELILKTKRLRYR</sequence>
<evidence type="ECO:0000256" key="1">
    <source>
        <dbReference type="ARBA" id="ARBA00006926"/>
    </source>
</evidence>
<keyword evidence="3 4" id="KW-0560">Oxidoreductase</keyword>
<organism evidence="6 7">
    <name type="scientific">Reticulomyxa filosa</name>
    <dbReference type="NCBI Taxonomy" id="46433"/>
    <lineage>
        <taxon>Eukaryota</taxon>
        <taxon>Sar</taxon>
        <taxon>Rhizaria</taxon>
        <taxon>Retaria</taxon>
        <taxon>Foraminifera</taxon>
        <taxon>Monothalamids</taxon>
        <taxon>Reticulomyxidae</taxon>
        <taxon>Reticulomyxa</taxon>
    </lineage>
</organism>
<evidence type="ECO:0000313" key="7">
    <source>
        <dbReference type="Proteomes" id="UP000023152"/>
    </source>
</evidence>
<dbReference type="AlphaFoldDB" id="X6MX08"/>
<dbReference type="SUPFAM" id="SSF52833">
    <property type="entry name" value="Thioredoxin-like"/>
    <property type="match status" value="1"/>
</dbReference>
<dbReference type="PANTHER" id="PTHR11592">
    <property type="entry name" value="GLUTATHIONE PEROXIDASE"/>
    <property type="match status" value="1"/>
</dbReference>
<feature type="transmembrane region" description="Helical" evidence="5">
    <location>
        <begin position="130"/>
        <end position="155"/>
    </location>
</feature>
<gene>
    <name evidence="6" type="ORF">RFI_18722</name>
</gene>
<keyword evidence="2 4" id="KW-0575">Peroxidase</keyword>
<dbReference type="InterPro" id="IPR029759">
    <property type="entry name" value="GPX_AS"/>
</dbReference>
<evidence type="ECO:0000313" key="6">
    <source>
        <dbReference type="EMBL" id="ETO18543.1"/>
    </source>
</evidence>
<dbReference type="InterPro" id="IPR000889">
    <property type="entry name" value="Glutathione_peroxidase"/>
</dbReference>
<evidence type="ECO:0000256" key="3">
    <source>
        <dbReference type="ARBA" id="ARBA00023002"/>
    </source>
</evidence>
<dbReference type="PRINTS" id="PR01011">
    <property type="entry name" value="GLUTPROXDASE"/>
</dbReference>
<accession>X6MX08</accession>
<dbReference type="PANTHER" id="PTHR11592:SF134">
    <property type="entry name" value="PHOSPHOLIPID HYDROPEROXIDE GLUTATHIONE PEROXIDASE"/>
    <property type="match status" value="1"/>
</dbReference>
<dbReference type="Pfam" id="PF00255">
    <property type="entry name" value="GSHPx"/>
    <property type="match status" value="1"/>
</dbReference>
<dbReference type="CDD" id="cd00340">
    <property type="entry name" value="GSH_Peroxidase"/>
    <property type="match status" value="1"/>
</dbReference>
<reference evidence="6 7" key="1">
    <citation type="journal article" date="2013" name="Curr. Biol.">
        <title>The Genome of the Foraminiferan Reticulomyxa filosa.</title>
        <authorList>
            <person name="Glockner G."/>
            <person name="Hulsmann N."/>
            <person name="Schleicher M."/>
            <person name="Noegel A.A."/>
            <person name="Eichinger L."/>
            <person name="Gallinger C."/>
            <person name="Pawlowski J."/>
            <person name="Sierra R."/>
            <person name="Euteneuer U."/>
            <person name="Pillet L."/>
            <person name="Moustafa A."/>
            <person name="Platzer M."/>
            <person name="Groth M."/>
            <person name="Szafranski K."/>
            <person name="Schliwa M."/>
        </authorList>
    </citation>
    <scope>NUCLEOTIDE SEQUENCE [LARGE SCALE GENOMIC DNA]</scope>
</reference>
<dbReference type="GO" id="GO:0006979">
    <property type="term" value="P:response to oxidative stress"/>
    <property type="evidence" value="ECO:0007669"/>
    <property type="project" value="InterPro"/>
</dbReference>
<dbReference type="Gene3D" id="3.40.30.10">
    <property type="entry name" value="Glutaredoxin"/>
    <property type="match status" value="1"/>
</dbReference>
<name>X6MX08_RETFI</name>
<dbReference type="PROSITE" id="PS00460">
    <property type="entry name" value="GLUTATHIONE_PEROXID_1"/>
    <property type="match status" value="1"/>
</dbReference>
<keyword evidence="5" id="KW-1133">Transmembrane helix</keyword>
<proteinExistence type="inferred from homology"/>
<dbReference type="OrthoDB" id="446890at2759"/>
<keyword evidence="5" id="KW-0812">Transmembrane</keyword>
<dbReference type="GO" id="GO:0004601">
    <property type="term" value="F:peroxidase activity"/>
    <property type="evidence" value="ECO:0007669"/>
    <property type="project" value="UniProtKB-KW"/>
</dbReference>
<evidence type="ECO:0000256" key="5">
    <source>
        <dbReference type="SAM" id="Phobius"/>
    </source>
</evidence>
<dbReference type="PROSITE" id="PS51355">
    <property type="entry name" value="GLUTATHIONE_PEROXID_3"/>
    <property type="match status" value="1"/>
</dbReference>
<protein>
    <recommendedName>
        <fullName evidence="4">Glutathione peroxidase</fullName>
    </recommendedName>
</protein>
<keyword evidence="7" id="KW-1185">Reference proteome</keyword>
<dbReference type="InterPro" id="IPR036249">
    <property type="entry name" value="Thioredoxin-like_sf"/>
</dbReference>
<dbReference type="EMBL" id="ASPP01014754">
    <property type="protein sequence ID" value="ETO18543.1"/>
    <property type="molecule type" value="Genomic_DNA"/>
</dbReference>
<comment type="caution">
    <text evidence="6">The sequence shown here is derived from an EMBL/GenBank/DDBJ whole genome shotgun (WGS) entry which is preliminary data.</text>
</comment>
<evidence type="ECO:0000256" key="2">
    <source>
        <dbReference type="ARBA" id="ARBA00022559"/>
    </source>
</evidence>
<evidence type="ECO:0000256" key="4">
    <source>
        <dbReference type="RuleBase" id="RU000499"/>
    </source>
</evidence>